<dbReference type="InterPro" id="IPR039261">
    <property type="entry name" value="FNR_nucleotide-bd"/>
</dbReference>
<dbReference type="Gene3D" id="2.40.30.10">
    <property type="entry name" value="Translation factors"/>
    <property type="match status" value="1"/>
</dbReference>
<dbReference type="Pfam" id="PF04954">
    <property type="entry name" value="SIP"/>
    <property type="match status" value="1"/>
</dbReference>
<organism evidence="2">
    <name type="scientific">Pseudomonas aeruginosa</name>
    <dbReference type="NCBI Taxonomy" id="287"/>
    <lineage>
        <taxon>Bacteria</taxon>
        <taxon>Pseudomonadati</taxon>
        <taxon>Pseudomonadota</taxon>
        <taxon>Gammaproteobacteria</taxon>
        <taxon>Pseudomonadales</taxon>
        <taxon>Pseudomonadaceae</taxon>
        <taxon>Pseudomonas</taxon>
    </lineage>
</organism>
<dbReference type="InterPro" id="IPR013113">
    <property type="entry name" value="SIP_FAD-bd"/>
</dbReference>
<gene>
    <name evidence="2" type="ORF">F7O97_26260</name>
</gene>
<dbReference type="Pfam" id="PF08021">
    <property type="entry name" value="FAD_binding_9"/>
    <property type="match status" value="1"/>
</dbReference>
<dbReference type="SUPFAM" id="SSF63380">
    <property type="entry name" value="Riboflavin synthase domain-like"/>
    <property type="match status" value="1"/>
</dbReference>
<dbReference type="EMBL" id="VZIV01000076">
    <property type="protein sequence ID" value="KAB0760107.1"/>
    <property type="molecule type" value="Genomic_DNA"/>
</dbReference>
<evidence type="ECO:0000313" key="2">
    <source>
        <dbReference type="EMBL" id="KAB0760107.1"/>
    </source>
</evidence>
<dbReference type="InterPro" id="IPR007037">
    <property type="entry name" value="SIP_rossman_dom"/>
</dbReference>
<dbReference type="AlphaFoldDB" id="A0A643IR62"/>
<dbReference type="PANTHER" id="PTHR30157">
    <property type="entry name" value="FERRIC REDUCTASE, NADPH-DEPENDENT"/>
    <property type="match status" value="1"/>
</dbReference>
<protein>
    <submittedName>
        <fullName evidence="2">Siderophore-interacting protein</fullName>
    </submittedName>
</protein>
<name>A0A643IR62_PSEAI</name>
<dbReference type="InterPro" id="IPR017938">
    <property type="entry name" value="Riboflavin_synthase-like_b-brl"/>
</dbReference>
<dbReference type="PANTHER" id="PTHR30157:SF0">
    <property type="entry name" value="NADPH-DEPENDENT FERRIC-CHELATE REDUCTASE"/>
    <property type="match status" value="1"/>
</dbReference>
<dbReference type="Gene3D" id="3.40.50.80">
    <property type="entry name" value="Nucleotide-binding domain of ferredoxin-NADP reductase (FNR) module"/>
    <property type="match status" value="1"/>
</dbReference>
<dbReference type="GO" id="GO:0016491">
    <property type="term" value="F:oxidoreductase activity"/>
    <property type="evidence" value="ECO:0007669"/>
    <property type="project" value="InterPro"/>
</dbReference>
<dbReference type="InterPro" id="IPR017927">
    <property type="entry name" value="FAD-bd_FR_type"/>
</dbReference>
<dbReference type="RefSeq" id="WP_058131808.1">
    <property type="nucleotide sequence ID" value="NZ_JACYEF010000077.1"/>
</dbReference>
<comment type="similarity">
    <text evidence="1">Belongs to the SIP oxidoreductase family.</text>
</comment>
<sequence length="317" mass="35646">MSLAETLARNLRDLPLRAGLAKVPSYRLFDLVLKRRSPLSPSLVRFTFGGPEIARVRTLAPDQRVKLLFPAADSSLPQLPATGDWRRQVRSLEARRRPPMRTYTIRALRREAGEVDIDFVLHGETGPASRWAAHARPGERLVMSAPDGEYSGDPGGYEWRPPKDIRHILLIGDETALPAIAGILEELADRDQRPTVQAFIEIPRESDRLDLRCAPETQLNWLARDVAKHEHGQEMLRAASELATLPEAGKPQRVSEVDIDRQVLWELAKPTNGEFYAWVAGESAAVMAIRRHWIGELGLDRRTASFMGYWRQGKAST</sequence>
<evidence type="ECO:0000256" key="1">
    <source>
        <dbReference type="ARBA" id="ARBA00035644"/>
    </source>
</evidence>
<dbReference type="InterPro" id="IPR039374">
    <property type="entry name" value="SIP_fam"/>
</dbReference>
<accession>A0A643IR62</accession>
<proteinExistence type="inferred from homology"/>
<comment type="caution">
    <text evidence="2">The sequence shown here is derived from an EMBL/GenBank/DDBJ whole genome shotgun (WGS) entry which is preliminary data.</text>
</comment>
<dbReference type="CDD" id="cd06193">
    <property type="entry name" value="siderophore_interacting"/>
    <property type="match status" value="1"/>
</dbReference>
<dbReference type="PROSITE" id="PS51384">
    <property type="entry name" value="FAD_FR"/>
    <property type="match status" value="1"/>
</dbReference>
<reference evidence="2" key="1">
    <citation type="submission" date="2019-09" db="EMBL/GenBank/DDBJ databases">
        <title>Whole genome sequence analysis of bacterial isolates in patients.</title>
        <authorList>
            <person name="Jeong K.C."/>
        </authorList>
    </citation>
    <scope>NUCLEOTIDE SEQUENCE</scope>
    <source>
        <strain evidence="2">KCJ3K105</strain>
    </source>
</reference>